<dbReference type="GO" id="GO:1990281">
    <property type="term" value="C:efflux pump complex"/>
    <property type="evidence" value="ECO:0007669"/>
    <property type="project" value="TreeGrafter"/>
</dbReference>
<gene>
    <name evidence="7" type="ORF">SAMN02745975_03403</name>
</gene>
<feature type="coiled-coil region" evidence="2">
    <location>
        <begin position="101"/>
        <end position="185"/>
    </location>
</feature>
<feature type="chain" id="PRO_5038457709" evidence="3">
    <location>
        <begin position="21"/>
        <end position="379"/>
    </location>
</feature>
<feature type="domain" description="YknX-like C-terminal permuted SH3-like" evidence="6">
    <location>
        <begin position="312"/>
        <end position="374"/>
    </location>
</feature>
<evidence type="ECO:0000259" key="4">
    <source>
        <dbReference type="Pfam" id="PF25954"/>
    </source>
</evidence>
<dbReference type="RefSeq" id="WP_110942394.1">
    <property type="nucleotide sequence ID" value="NZ_FQZV01000060.1"/>
</dbReference>
<dbReference type="Gene3D" id="1.10.287.470">
    <property type="entry name" value="Helix hairpin bin"/>
    <property type="match status" value="1"/>
</dbReference>
<evidence type="ECO:0000259" key="5">
    <source>
        <dbReference type="Pfam" id="PF25973"/>
    </source>
</evidence>
<comment type="similarity">
    <text evidence="1">Belongs to the membrane fusion protein (MFP) (TC 8.A.1) family.</text>
</comment>
<dbReference type="EMBL" id="FQZV01000060">
    <property type="protein sequence ID" value="SHJ99475.1"/>
    <property type="molecule type" value="Genomic_DNA"/>
</dbReference>
<dbReference type="Proteomes" id="UP000184536">
    <property type="component" value="Unassembled WGS sequence"/>
</dbReference>
<evidence type="ECO:0000256" key="3">
    <source>
        <dbReference type="SAM" id="SignalP"/>
    </source>
</evidence>
<evidence type="ECO:0000313" key="8">
    <source>
        <dbReference type="Proteomes" id="UP000184536"/>
    </source>
</evidence>
<dbReference type="Pfam" id="PF25954">
    <property type="entry name" value="Beta-barrel_RND_2"/>
    <property type="match status" value="1"/>
</dbReference>
<dbReference type="AlphaFoldDB" id="A0A1M6NUX3"/>
<dbReference type="Gene3D" id="2.40.30.170">
    <property type="match status" value="1"/>
</dbReference>
<organism evidence="7 8">
    <name type="scientific">Geosporobacter subterraneus DSM 17957</name>
    <dbReference type="NCBI Taxonomy" id="1121919"/>
    <lineage>
        <taxon>Bacteria</taxon>
        <taxon>Bacillati</taxon>
        <taxon>Bacillota</taxon>
        <taxon>Clostridia</taxon>
        <taxon>Peptostreptococcales</taxon>
        <taxon>Thermotaleaceae</taxon>
        <taxon>Geosporobacter</taxon>
    </lineage>
</organism>
<dbReference type="FunFam" id="2.40.30.170:FF:000010">
    <property type="entry name" value="Efflux RND transporter periplasmic adaptor subunit"/>
    <property type="match status" value="1"/>
</dbReference>
<proteinExistence type="inferred from homology"/>
<dbReference type="SUPFAM" id="SSF111369">
    <property type="entry name" value="HlyD-like secretion proteins"/>
    <property type="match status" value="1"/>
</dbReference>
<feature type="signal peptide" evidence="3">
    <location>
        <begin position="1"/>
        <end position="20"/>
    </location>
</feature>
<dbReference type="Gene3D" id="2.40.420.20">
    <property type="match status" value="1"/>
</dbReference>
<sequence length="379" mass="41220">MKKKIIAILMVSTLLTSFLAGCTGKKAGEIDTQVKEEEMYTPVETEKVVLRTIANEISFSGKVEANREVSVVPKMPGKVTSVQAKVGSTVTQGTILFVMNQEDIQKQVDQAQISVASAKANYARTEEQVNNAKVNLERTRQLYEQGAVPLSQYEQAVLAASERPLETARIQIEQAELAYRQALDSLKDASVVSPISGTVSAVNIEVGEMASTAQPAVMVVDMSRLFVKIDVPENMINDVKLGQPVDILIPAASEEKFAGKVETISPIANAATNQYTVQIYIENKEQRIKPGMFAKIQLNTRLKENVIAVRGETVVQKGARSLAYIVVDGKAVEREVKKGIDTGAFVEILEGLKPGDEVIVKGQHYVEEGSIVKVVGSDQ</sequence>
<keyword evidence="3" id="KW-0732">Signal</keyword>
<dbReference type="PANTHER" id="PTHR30469">
    <property type="entry name" value="MULTIDRUG RESISTANCE PROTEIN MDTA"/>
    <property type="match status" value="1"/>
</dbReference>
<keyword evidence="8" id="KW-1185">Reference proteome</keyword>
<evidence type="ECO:0000256" key="2">
    <source>
        <dbReference type="SAM" id="Coils"/>
    </source>
</evidence>
<evidence type="ECO:0000256" key="1">
    <source>
        <dbReference type="ARBA" id="ARBA00009477"/>
    </source>
</evidence>
<feature type="domain" description="CzcB-like barrel-sandwich hybrid" evidence="5">
    <location>
        <begin position="68"/>
        <end position="221"/>
    </location>
</feature>
<dbReference type="InterPro" id="IPR058792">
    <property type="entry name" value="Beta-barrel_RND_2"/>
</dbReference>
<dbReference type="InterPro" id="IPR058647">
    <property type="entry name" value="BSH_CzcB-like"/>
</dbReference>
<keyword evidence="2" id="KW-0175">Coiled coil</keyword>
<evidence type="ECO:0000259" key="6">
    <source>
        <dbReference type="Pfam" id="PF25989"/>
    </source>
</evidence>
<dbReference type="Pfam" id="PF25989">
    <property type="entry name" value="YknX_C"/>
    <property type="match status" value="1"/>
</dbReference>
<reference evidence="8" key="1">
    <citation type="submission" date="2016-11" db="EMBL/GenBank/DDBJ databases">
        <authorList>
            <person name="Varghese N."/>
            <person name="Submissions S."/>
        </authorList>
    </citation>
    <scope>NUCLEOTIDE SEQUENCE [LARGE SCALE GENOMIC DNA]</scope>
    <source>
        <strain evidence="8">DSM 17957</strain>
    </source>
</reference>
<evidence type="ECO:0000313" key="7">
    <source>
        <dbReference type="EMBL" id="SHJ99475.1"/>
    </source>
</evidence>
<accession>A0A1M6NUX3</accession>
<name>A0A1M6NUX3_9FIRM</name>
<dbReference type="PANTHER" id="PTHR30469:SF38">
    <property type="entry name" value="HLYD FAMILY SECRETION PROTEIN"/>
    <property type="match status" value="1"/>
</dbReference>
<dbReference type="GO" id="GO:0015562">
    <property type="term" value="F:efflux transmembrane transporter activity"/>
    <property type="evidence" value="ECO:0007669"/>
    <property type="project" value="InterPro"/>
</dbReference>
<dbReference type="NCBIfam" id="TIGR01730">
    <property type="entry name" value="RND_mfp"/>
    <property type="match status" value="1"/>
</dbReference>
<dbReference type="STRING" id="1121919.SAMN02745975_03403"/>
<dbReference type="InterPro" id="IPR006143">
    <property type="entry name" value="RND_pump_MFP"/>
</dbReference>
<dbReference type="InterPro" id="IPR058637">
    <property type="entry name" value="YknX-like_C"/>
</dbReference>
<dbReference type="OrthoDB" id="9810430at2"/>
<dbReference type="PROSITE" id="PS51257">
    <property type="entry name" value="PROKAR_LIPOPROTEIN"/>
    <property type="match status" value="1"/>
</dbReference>
<protein>
    <submittedName>
        <fullName evidence="7">RND family efflux transporter, MFP subunit</fullName>
    </submittedName>
</protein>
<feature type="domain" description="CusB-like beta-barrel" evidence="4">
    <location>
        <begin position="227"/>
        <end position="300"/>
    </location>
</feature>
<dbReference type="Pfam" id="PF25973">
    <property type="entry name" value="BSH_CzcB"/>
    <property type="match status" value="1"/>
</dbReference>
<dbReference type="Gene3D" id="2.40.50.100">
    <property type="match status" value="1"/>
</dbReference>